<comment type="similarity">
    <text evidence="1">Belongs to the D-alanine--D-alanine ligase family.</text>
</comment>
<dbReference type="GO" id="GO:0005524">
    <property type="term" value="F:ATP binding"/>
    <property type="evidence" value="ECO:0007669"/>
    <property type="project" value="UniProtKB-UniRule"/>
</dbReference>
<feature type="domain" description="ATP-grasp" evidence="4">
    <location>
        <begin position="83"/>
        <end position="304"/>
    </location>
</feature>
<evidence type="ECO:0000313" key="5">
    <source>
        <dbReference type="EMBL" id="KAF9143124.1"/>
    </source>
</evidence>
<evidence type="ECO:0000259" key="4">
    <source>
        <dbReference type="PROSITE" id="PS50975"/>
    </source>
</evidence>
<evidence type="ECO:0000256" key="1">
    <source>
        <dbReference type="ARBA" id="ARBA00010871"/>
    </source>
</evidence>
<dbReference type="GO" id="GO:0008716">
    <property type="term" value="F:D-alanine-D-alanine ligase activity"/>
    <property type="evidence" value="ECO:0007669"/>
    <property type="project" value="InterPro"/>
</dbReference>
<evidence type="ECO:0000256" key="3">
    <source>
        <dbReference type="PROSITE-ProRule" id="PRU00409"/>
    </source>
</evidence>
<dbReference type="PANTHER" id="PTHR23132:SF23">
    <property type="entry name" value="D-ALANINE--D-ALANINE LIGASE B"/>
    <property type="match status" value="1"/>
</dbReference>
<keyword evidence="2" id="KW-0436">Ligase</keyword>
<gene>
    <name evidence="5" type="ORF">BG015_000534</name>
</gene>
<comment type="caution">
    <text evidence="5">The sequence shown here is derived from an EMBL/GenBank/DDBJ whole genome shotgun (WGS) entry which is preliminary data.</text>
</comment>
<dbReference type="InterPro" id="IPR011761">
    <property type="entry name" value="ATP-grasp"/>
</dbReference>
<dbReference type="PROSITE" id="PS50975">
    <property type="entry name" value="ATP_GRASP"/>
    <property type="match status" value="1"/>
</dbReference>
<keyword evidence="3" id="KW-0547">Nucleotide-binding</keyword>
<accession>A0A9P5RTP9</accession>
<protein>
    <recommendedName>
        <fullName evidence="4">ATP-grasp domain-containing protein</fullName>
    </recommendedName>
</protein>
<dbReference type="Pfam" id="PF07478">
    <property type="entry name" value="Dala_Dala_lig_C"/>
    <property type="match status" value="1"/>
</dbReference>
<dbReference type="Proteomes" id="UP000748756">
    <property type="component" value="Unassembled WGS sequence"/>
</dbReference>
<dbReference type="SUPFAM" id="SSF56059">
    <property type="entry name" value="Glutathione synthetase ATP-binding domain-like"/>
    <property type="match status" value="1"/>
</dbReference>
<dbReference type="AlphaFoldDB" id="A0A9P5RTP9"/>
<reference evidence="5" key="1">
    <citation type="journal article" date="2020" name="Fungal Divers.">
        <title>Resolving the Mortierellaceae phylogeny through synthesis of multi-gene phylogenetics and phylogenomics.</title>
        <authorList>
            <person name="Vandepol N."/>
            <person name="Liber J."/>
            <person name="Desiro A."/>
            <person name="Na H."/>
            <person name="Kennedy M."/>
            <person name="Barry K."/>
            <person name="Grigoriev I.V."/>
            <person name="Miller A.N."/>
            <person name="O'Donnell K."/>
            <person name="Stajich J.E."/>
            <person name="Bonito G."/>
        </authorList>
    </citation>
    <scope>NUCLEOTIDE SEQUENCE</scope>
    <source>
        <strain evidence="5">NRRL 6426</strain>
    </source>
</reference>
<dbReference type="InterPro" id="IPR011095">
    <property type="entry name" value="Dala_Dala_lig_C"/>
</dbReference>
<proteinExistence type="inferred from homology"/>
<dbReference type="OrthoDB" id="2013972at2759"/>
<evidence type="ECO:0000256" key="2">
    <source>
        <dbReference type="ARBA" id="ARBA00022598"/>
    </source>
</evidence>
<dbReference type="Gene3D" id="3.30.1490.20">
    <property type="entry name" value="ATP-grasp fold, A domain"/>
    <property type="match status" value="1"/>
</dbReference>
<name>A0A9P5RTP9_9FUNG</name>
<dbReference type="GO" id="GO:0046872">
    <property type="term" value="F:metal ion binding"/>
    <property type="evidence" value="ECO:0007669"/>
    <property type="project" value="InterPro"/>
</dbReference>
<dbReference type="Gene3D" id="3.30.470.20">
    <property type="entry name" value="ATP-grasp fold, B domain"/>
    <property type="match status" value="1"/>
</dbReference>
<keyword evidence="3" id="KW-0067">ATP-binding</keyword>
<keyword evidence="6" id="KW-1185">Reference proteome</keyword>
<evidence type="ECO:0000313" key="6">
    <source>
        <dbReference type="Proteomes" id="UP000748756"/>
    </source>
</evidence>
<sequence length="359" mass="40728">METDGWPGITVIKKLESRYIAFTGADSTLYHLDSDKALIKRHLVDSKTPTPGYCDIYSRLDEEMETLKAKEYAEMPEEERRLKKVKSKEEMEEDRQEEEMAQKAVLYERLSKLKFPLLVKPANSSSSRGISTKSVVDTPEEAYERAMETKRIWGPVYVEEYITGREYTVLVSGSNATGIKVYKVLERVFRSEIPERERILTHDMKWGENNYGSDETVKTAQWWMQVCSDADQERLQAISKSIYASFGGNGYCRMDLREDHRSGEVYVVDVNANCSIDEDEDCAMGKILKASGLTLGQFFSILMDDAIHVRDNLVAKSKGHVHSELKNLATLAATGLTIRPDAVVTVDDRVSHKNIRVSA</sequence>
<dbReference type="InterPro" id="IPR013815">
    <property type="entry name" value="ATP_grasp_subdomain_1"/>
</dbReference>
<dbReference type="EMBL" id="JAAAUQ010001086">
    <property type="protein sequence ID" value="KAF9143124.1"/>
    <property type="molecule type" value="Genomic_DNA"/>
</dbReference>
<organism evidence="5 6">
    <name type="scientific">Linnemannia schmuckeri</name>
    <dbReference type="NCBI Taxonomy" id="64567"/>
    <lineage>
        <taxon>Eukaryota</taxon>
        <taxon>Fungi</taxon>
        <taxon>Fungi incertae sedis</taxon>
        <taxon>Mucoromycota</taxon>
        <taxon>Mortierellomycotina</taxon>
        <taxon>Mortierellomycetes</taxon>
        <taxon>Mortierellales</taxon>
        <taxon>Mortierellaceae</taxon>
        <taxon>Linnemannia</taxon>
    </lineage>
</organism>
<dbReference type="PANTHER" id="PTHR23132">
    <property type="entry name" value="D-ALANINE--D-ALANINE LIGASE"/>
    <property type="match status" value="1"/>
</dbReference>